<evidence type="ECO:0000313" key="2">
    <source>
        <dbReference type="Proteomes" id="UP000694568"/>
    </source>
</evidence>
<accession>A0A8C9X073</accession>
<name>A0A8C9X073_SANLU</name>
<sequence length="73" mass="8302">MLASSNEAFKSLASSLCSWCYFDWTGEFLKSLKYLCNPCQLYVNQQLLIVDTLKALFGESCFSQPDDVFNKLS</sequence>
<protein>
    <submittedName>
        <fullName evidence="1">Uncharacterized protein</fullName>
    </submittedName>
</protein>
<dbReference type="Ensembl" id="ENSSLUT00000003067.1">
    <property type="protein sequence ID" value="ENSSLUP00000002967.1"/>
    <property type="gene ID" value="ENSSLUG00000001302.1"/>
</dbReference>
<organism evidence="1 2">
    <name type="scientific">Sander lucioperca</name>
    <name type="common">Pike-perch</name>
    <name type="synonym">Perca lucioperca</name>
    <dbReference type="NCBI Taxonomy" id="283035"/>
    <lineage>
        <taxon>Eukaryota</taxon>
        <taxon>Metazoa</taxon>
        <taxon>Chordata</taxon>
        <taxon>Craniata</taxon>
        <taxon>Vertebrata</taxon>
        <taxon>Euteleostomi</taxon>
        <taxon>Actinopterygii</taxon>
        <taxon>Neopterygii</taxon>
        <taxon>Teleostei</taxon>
        <taxon>Neoteleostei</taxon>
        <taxon>Acanthomorphata</taxon>
        <taxon>Eupercaria</taxon>
        <taxon>Perciformes</taxon>
        <taxon>Percoidei</taxon>
        <taxon>Percidae</taxon>
        <taxon>Luciopercinae</taxon>
        <taxon>Sander</taxon>
    </lineage>
</organism>
<keyword evidence="2" id="KW-1185">Reference proteome</keyword>
<dbReference type="Proteomes" id="UP000694568">
    <property type="component" value="Unplaced"/>
</dbReference>
<reference evidence="1" key="1">
    <citation type="submission" date="2025-08" db="UniProtKB">
        <authorList>
            <consortium name="Ensembl"/>
        </authorList>
    </citation>
    <scope>IDENTIFICATION</scope>
</reference>
<proteinExistence type="predicted"/>
<reference evidence="1" key="2">
    <citation type="submission" date="2025-09" db="UniProtKB">
        <authorList>
            <consortium name="Ensembl"/>
        </authorList>
    </citation>
    <scope>IDENTIFICATION</scope>
</reference>
<evidence type="ECO:0000313" key="1">
    <source>
        <dbReference type="Ensembl" id="ENSSLUP00000002967.1"/>
    </source>
</evidence>
<dbReference type="AlphaFoldDB" id="A0A8C9X073"/>